<dbReference type="PROSITE" id="PS00903">
    <property type="entry name" value="CYT_DCMP_DEAMINASES_1"/>
    <property type="match status" value="1"/>
</dbReference>
<sequence length="157" mass="17058">MKTEIFWMREALAEAESAADAGEVPVGAIVLLDGEVIGRGQNRVLRDLDPTAHAEIVAMRAAARHRNNYRLTGCELYVTLEPCAMCAGAMIHARIQRLVYAAADPKAGAAGSVLEVLNHPRLNHQMLITGGVLGEPSGELLRQFFRQRREASSDPQA</sequence>
<feature type="binding site" evidence="8">
    <location>
        <position position="83"/>
    </location>
    <ligand>
        <name>Zn(2+)</name>
        <dbReference type="ChEBI" id="CHEBI:29105"/>
        <note>catalytic</note>
    </ligand>
</feature>
<dbReference type="FunFam" id="3.40.140.10:FF:000005">
    <property type="entry name" value="tRNA-specific adenosine deaminase"/>
    <property type="match status" value="1"/>
</dbReference>
<dbReference type="GO" id="GO:0008270">
    <property type="term" value="F:zinc ion binding"/>
    <property type="evidence" value="ECO:0007669"/>
    <property type="project" value="UniProtKB-UniRule"/>
</dbReference>
<evidence type="ECO:0000256" key="3">
    <source>
        <dbReference type="ARBA" id="ARBA00022694"/>
    </source>
</evidence>
<accession>A0A841K0L9</accession>
<comment type="similarity">
    <text evidence="1">Belongs to the cytidine and deoxycytidylate deaminase family. ADAT2 subfamily.</text>
</comment>
<dbReference type="InterPro" id="IPR002125">
    <property type="entry name" value="CMP_dCMP_dom"/>
</dbReference>
<dbReference type="SUPFAM" id="SSF53927">
    <property type="entry name" value="Cytidine deaminase-like"/>
    <property type="match status" value="1"/>
</dbReference>
<dbReference type="PANTHER" id="PTHR11079:SF202">
    <property type="entry name" value="TRNA-SPECIFIC ADENOSINE DEAMINASE"/>
    <property type="match status" value="1"/>
</dbReference>
<dbReference type="InterPro" id="IPR016193">
    <property type="entry name" value="Cytidine_deaminase-like"/>
</dbReference>
<feature type="binding site" evidence="8">
    <location>
        <position position="86"/>
    </location>
    <ligand>
        <name>Zn(2+)</name>
        <dbReference type="ChEBI" id="CHEBI:29105"/>
        <note>catalytic</note>
    </ligand>
</feature>
<evidence type="ECO:0000259" key="9">
    <source>
        <dbReference type="PROSITE" id="PS51747"/>
    </source>
</evidence>
<dbReference type="GO" id="GO:0052717">
    <property type="term" value="F:tRNA-specific adenosine-34 deaminase activity"/>
    <property type="evidence" value="ECO:0007669"/>
    <property type="project" value="UniProtKB-UniRule"/>
</dbReference>
<evidence type="ECO:0000256" key="2">
    <source>
        <dbReference type="ARBA" id="ARBA00011738"/>
    </source>
</evidence>
<dbReference type="Proteomes" id="UP000538666">
    <property type="component" value="Unassembled WGS sequence"/>
</dbReference>
<dbReference type="InterPro" id="IPR028883">
    <property type="entry name" value="tRNA_aden_deaminase"/>
</dbReference>
<dbReference type="NCBIfam" id="NF008113">
    <property type="entry name" value="PRK10860.1"/>
    <property type="match status" value="1"/>
</dbReference>
<comment type="subunit">
    <text evidence="2 8">Homodimer.</text>
</comment>
<evidence type="ECO:0000256" key="5">
    <source>
        <dbReference type="ARBA" id="ARBA00022801"/>
    </source>
</evidence>
<comment type="cofactor">
    <cofactor evidence="8">
        <name>Zn(2+)</name>
        <dbReference type="ChEBI" id="CHEBI:29105"/>
    </cofactor>
    <text evidence="8">Binds 1 zinc ion per subunit.</text>
</comment>
<comment type="catalytic activity">
    <reaction evidence="7 8">
        <text>adenosine(34) in tRNA + H2O + H(+) = inosine(34) in tRNA + NH4(+)</text>
        <dbReference type="Rhea" id="RHEA:43168"/>
        <dbReference type="Rhea" id="RHEA-COMP:10373"/>
        <dbReference type="Rhea" id="RHEA-COMP:10374"/>
        <dbReference type="ChEBI" id="CHEBI:15377"/>
        <dbReference type="ChEBI" id="CHEBI:15378"/>
        <dbReference type="ChEBI" id="CHEBI:28938"/>
        <dbReference type="ChEBI" id="CHEBI:74411"/>
        <dbReference type="ChEBI" id="CHEBI:82852"/>
        <dbReference type="EC" id="3.5.4.33"/>
    </reaction>
</comment>
<dbReference type="Pfam" id="PF14437">
    <property type="entry name" value="MafB19-deam"/>
    <property type="match status" value="1"/>
</dbReference>
<name>A0A841K0L9_9BACT</name>
<evidence type="ECO:0000256" key="1">
    <source>
        <dbReference type="ARBA" id="ARBA00010669"/>
    </source>
</evidence>
<reference evidence="10 11" key="1">
    <citation type="submission" date="2020-08" db="EMBL/GenBank/DDBJ databases">
        <title>Genomic Encyclopedia of Type Strains, Phase IV (KMG-IV): sequencing the most valuable type-strain genomes for metagenomic binning, comparative biology and taxonomic classification.</title>
        <authorList>
            <person name="Goeker M."/>
        </authorList>
    </citation>
    <scope>NUCLEOTIDE SEQUENCE [LARGE SCALE GENOMIC DNA]</scope>
    <source>
        <strain evidence="10 11">DSM 103733</strain>
    </source>
</reference>
<keyword evidence="6 8" id="KW-0862">Zinc</keyword>
<dbReference type="InterPro" id="IPR016192">
    <property type="entry name" value="APOBEC/CMP_deaminase_Zn-bd"/>
</dbReference>
<keyword evidence="3 8" id="KW-0819">tRNA processing</keyword>
<dbReference type="PANTHER" id="PTHR11079">
    <property type="entry name" value="CYTOSINE DEAMINASE FAMILY MEMBER"/>
    <property type="match status" value="1"/>
</dbReference>
<feature type="binding site" evidence="8">
    <location>
        <position position="53"/>
    </location>
    <ligand>
        <name>Zn(2+)</name>
        <dbReference type="ChEBI" id="CHEBI:29105"/>
        <note>catalytic</note>
    </ligand>
</feature>
<dbReference type="Gene3D" id="3.40.140.10">
    <property type="entry name" value="Cytidine Deaminase, domain 2"/>
    <property type="match status" value="1"/>
</dbReference>
<feature type="domain" description="CMP/dCMP-type deaminase" evidence="9">
    <location>
        <begin position="2"/>
        <end position="114"/>
    </location>
</feature>
<protein>
    <recommendedName>
        <fullName evidence="8">tRNA-specific adenosine deaminase</fullName>
        <ecNumber evidence="8">3.5.4.33</ecNumber>
    </recommendedName>
</protein>
<dbReference type="HAMAP" id="MF_00972">
    <property type="entry name" value="tRNA_aden_deaminase"/>
    <property type="match status" value="1"/>
</dbReference>
<keyword evidence="11" id="KW-1185">Reference proteome</keyword>
<dbReference type="AlphaFoldDB" id="A0A841K0L9"/>
<keyword evidence="5 8" id="KW-0378">Hydrolase</keyword>
<comment type="caution">
    <text evidence="10">The sequence shown here is derived from an EMBL/GenBank/DDBJ whole genome shotgun (WGS) entry which is preliminary data.</text>
</comment>
<dbReference type="GO" id="GO:0002100">
    <property type="term" value="P:tRNA wobble adenosine to inosine editing"/>
    <property type="evidence" value="ECO:0007669"/>
    <property type="project" value="UniProtKB-UniRule"/>
</dbReference>
<evidence type="ECO:0000256" key="4">
    <source>
        <dbReference type="ARBA" id="ARBA00022723"/>
    </source>
</evidence>
<comment type="function">
    <text evidence="8">Catalyzes the deamination of adenosine to inosine at the wobble position 34 of tRNA(Arg2).</text>
</comment>
<organism evidence="10 11">
    <name type="scientific">Silvibacterium bohemicum</name>
    <dbReference type="NCBI Taxonomy" id="1577686"/>
    <lineage>
        <taxon>Bacteria</taxon>
        <taxon>Pseudomonadati</taxon>
        <taxon>Acidobacteriota</taxon>
        <taxon>Terriglobia</taxon>
        <taxon>Terriglobales</taxon>
        <taxon>Acidobacteriaceae</taxon>
        <taxon>Silvibacterium</taxon>
    </lineage>
</organism>
<dbReference type="CDD" id="cd01285">
    <property type="entry name" value="nucleoside_deaminase"/>
    <property type="match status" value="1"/>
</dbReference>
<dbReference type="EC" id="3.5.4.33" evidence="8"/>
<keyword evidence="4 8" id="KW-0479">Metal-binding</keyword>
<gene>
    <name evidence="8" type="primary">tadA</name>
    <name evidence="10" type="ORF">HNQ77_004504</name>
</gene>
<evidence type="ECO:0000313" key="11">
    <source>
        <dbReference type="Proteomes" id="UP000538666"/>
    </source>
</evidence>
<feature type="active site" description="Proton donor" evidence="8">
    <location>
        <position position="55"/>
    </location>
</feature>
<evidence type="ECO:0000256" key="7">
    <source>
        <dbReference type="ARBA" id="ARBA00048045"/>
    </source>
</evidence>
<dbReference type="PROSITE" id="PS51747">
    <property type="entry name" value="CYT_DCMP_DEAMINASES_2"/>
    <property type="match status" value="1"/>
</dbReference>
<evidence type="ECO:0000256" key="8">
    <source>
        <dbReference type="HAMAP-Rule" id="MF_00972"/>
    </source>
</evidence>
<dbReference type="EMBL" id="JACHEK010000010">
    <property type="protein sequence ID" value="MBB6146525.1"/>
    <property type="molecule type" value="Genomic_DNA"/>
</dbReference>
<dbReference type="InterPro" id="IPR058535">
    <property type="entry name" value="MafB19-deam"/>
</dbReference>
<evidence type="ECO:0000313" key="10">
    <source>
        <dbReference type="EMBL" id="MBB6146525.1"/>
    </source>
</evidence>
<evidence type="ECO:0000256" key="6">
    <source>
        <dbReference type="ARBA" id="ARBA00022833"/>
    </source>
</evidence>
<proteinExistence type="inferred from homology"/>